<dbReference type="GO" id="GO:0008233">
    <property type="term" value="F:peptidase activity"/>
    <property type="evidence" value="ECO:0007669"/>
    <property type="project" value="UniProtKB-KW"/>
</dbReference>
<gene>
    <name evidence="2" type="ORF">CPLU01_14285</name>
</gene>
<evidence type="ECO:0000313" key="2">
    <source>
        <dbReference type="EMBL" id="KAF6814894.1"/>
    </source>
</evidence>
<dbReference type="AlphaFoldDB" id="A0A8H6MZL1"/>
<comment type="caution">
    <text evidence="2">The sequence shown here is derived from an EMBL/GenBank/DDBJ whole genome shotgun (WGS) entry which is preliminary data.</text>
</comment>
<accession>A0A8H6MZL1</accession>
<keyword evidence="2" id="KW-0645">Protease</keyword>
<keyword evidence="3" id="KW-1185">Reference proteome</keyword>
<dbReference type="Proteomes" id="UP000654918">
    <property type="component" value="Unassembled WGS sequence"/>
</dbReference>
<protein>
    <submittedName>
        <fullName evidence="2">Alkaline protease 1-like protein 3</fullName>
    </submittedName>
</protein>
<feature type="region of interest" description="Disordered" evidence="1">
    <location>
        <begin position="104"/>
        <end position="123"/>
    </location>
</feature>
<keyword evidence="2" id="KW-0378">Hydrolase</keyword>
<sequence>MGLPFSDVVESSINEGIALKWGVARDITWVDAVHKYSLGRRDCQANTAGVDEKYKTSKLNDYSDQFDGTTRSQHSSLECFAPRHRPPFRPVGLSLPRCAARHRNARANTAAEQSGSASIMGRKPKLGLETSALVR</sequence>
<proteinExistence type="predicted"/>
<dbReference type="GO" id="GO:0006508">
    <property type="term" value="P:proteolysis"/>
    <property type="evidence" value="ECO:0007669"/>
    <property type="project" value="UniProtKB-KW"/>
</dbReference>
<name>A0A8H6MZL1_9PEZI</name>
<evidence type="ECO:0000256" key="1">
    <source>
        <dbReference type="SAM" id="MobiDB-lite"/>
    </source>
</evidence>
<reference evidence="2" key="1">
    <citation type="journal article" date="2020" name="Phytopathology">
        <title>Genome Sequence Resources of Colletotrichum truncatum, C. plurivorum, C. musicola, and C. sojae: Four Species Pathogenic to Soybean (Glycine max).</title>
        <authorList>
            <person name="Rogerio F."/>
            <person name="Boufleur T.R."/>
            <person name="Ciampi-Guillardi M."/>
            <person name="Sukno S.A."/>
            <person name="Thon M.R."/>
            <person name="Massola Junior N.S."/>
            <person name="Baroncelli R."/>
        </authorList>
    </citation>
    <scope>NUCLEOTIDE SEQUENCE</scope>
    <source>
        <strain evidence="2">LFN00145</strain>
    </source>
</reference>
<evidence type="ECO:0000313" key="3">
    <source>
        <dbReference type="Proteomes" id="UP000654918"/>
    </source>
</evidence>
<dbReference type="EMBL" id="WIGO01000370">
    <property type="protein sequence ID" value="KAF6814894.1"/>
    <property type="molecule type" value="Genomic_DNA"/>
</dbReference>
<organism evidence="2 3">
    <name type="scientific">Colletotrichum plurivorum</name>
    <dbReference type="NCBI Taxonomy" id="2175906"/>
    <lineage>
        <taxon>Eukaryota</taxon>
        <taxon>Fungi</taxon>
        <taxon>Dikarya</taxon>
        <taxon>Ascomycota</taxon>
        <taxon>Pezizomycotina</taxon>
        <taxon>Sordariomycetes</taxon>
        <taxon>Hypocreomycetidae</taxon>
        <taxon>Glomerellales</taxon>
        <taxon>Glomerellaceae</taxon>
        <taxon>Colletotrichum</taxon>
        <taxon>Colletotrichum orchidearum species complex</taxon>
    </lineage>
</organism>